<evidence type="ECO:0008006" key="4">
    <source>
        <dbReference type="Google" id="ProtNLM"/>
    </source>
</evidence>
<comment type="caution">
    <text evidence="2">The sequence shown here is derived from an EMBL/GenBank/DDBJ whole genome shotgun (WGS) entry which is preliminary data.</text>
</comment>
<organism evidence="2 3">
    <name type="scientific">Ilyodon furcidens</name>
    <name type="common">goldbreast splitfin</name>
    <dbReference type="NCBI Taxonomy" id="33524"/>
    <lineage>
        <taxon>Eukaryota</taxon>
        <taxon>Metazoa</taxon>
        <taxon>Chordata</taxon>
        <taxon>Craniata</taxon>
        <taxon>Vertebrata</taxon>
        <taxon>Euteleostomi</taxon>
        <taxon>Actinopterygii</taxon>
        <taxon>Neopterygii</taxon>
        <taxon>Teleostei</taxon>
        <taxon>Neoteleostei</taxon>
        <taxon>Acanthomorphata</taxon>
        <taxon>Ovalentaria</taxon>
        <taxon>Atherinomorphae</taxon>
        <taxon>Cyprinodontiformes</taxon>
        <taxon>Goodeidae</taxon>
        <taxon>Ilyodon</taxon>
    </lineage>
</organism>
<name>A0ABV0SQS4_9TELE</name>
<keyword evidence="1" id="KW-1133">Transmembrane helix</keyword>
<evidence type="ECO:0000313" key="2">
    <source>
        <dbReference type="EMBL" id="MEQ2222945.1"/>
    </source>
</evidence>
<dbReference type="EMBL" id="JAHRIQ010004987">
    <property type="protein sequence ID" value="MEQ2222945.1"/>
    <property type="molecule type" value="Genomic_DNA"/>
</dbReference>
<dbReference type="Proteomes" id="UP001482620">
    <property type="component" value="Unassembled WGS sequence"/>
</dbReference>
<evidence type="ECO:0000313" key="3">
    <source>
        <dbReference type="Proteomes" id="UP001482620"/>
    </source>
</evidence>
<keyword evidence="3" id="KW-1185">Reference proteome</keyword>
<gene>
    <name evidence="2" type="ORF">ILYODFUR_031741</name>
</gene>
<protein>
    <recommendedName>
        <fullName evidence="4">Immunoglobulin V-set domain-containing protein</fullName>
    </recommendedName>
</protein>
<feature type="transmembrane region" description="Helical" evidence="1">
    <location>
        <begin position="57"/>
        <end position="78"/>
    </location>
</feature>
<accession>A0ABV0SQS4</accession>
<evidence type="ECO:0000256" key="1">
    <source>
        <dbReference type="SAM" id="Phobius"/>
    </source>
</evidence>
<keyword evidence="1" id="KW-0472">Membrane</keyword>
<sequence>MTSNTTNIFLNIKPLHVNDSGLYLCGFYAESFPAVFTATHLQVEVHHSDETGGSVNLLNWILGGIVIFLALVIIGFVVKIRTFYTVRKTAQHNENVDSCTLNYAALSFPPKGKIIRRPAAQGEMELNVMYAATR</sequence>
<keyword evidence="1" id="KW-0812">Transmembrane</keyword>
<reference evidence="2 3" key="1">
    <citation type="submission" date="2021-06" db="EMBL/GenBank/DDBJ databases">
        <authorList>
            <person name="Palmer J.M."/>
        </authorList>
    </citation>
    <scope>NUCLEOTIDE SEQUENCE [LARGE SCALE GENOMIC DNA]</scope>
    <source>
        <strain evidence="3">if_2019</strain>
        <tissue evidence="2">Muscle</tissue>
    </source>
</reference>
<proteinExistence type="predicted"/>